<dbReference type="Gene3D" id="3.60.10.10">
    <property type="entry name" value="Endonuclease/exonuclease/phosphatase"/>
    <property type="match status" value="1"/>
</dbReference>
<protein>
    <submittedName>
        <fullName evidence="3">Endonuclease/exonuclease/phosphatase</fullName>
    </submittedName>
</protein>
<dbReference type="SUPFAM" id="SSF56219">
    <property type="entry name" value="DNase I-like"/>
    <property type="match status" value="1"/>
</dbReference>
<comment type="caution">
    <text evidence="3">The sequence shown here is derived from an EMBL/GenBank/DDBJ whole genome shotgun (WGS) entry which is preliminary data.</text>
</comment>
<feature type="domain" description="Endonuclease/exonuclease/phosphatase" evidence="2">
    <location>
        <begin position="30"/>
        <end position="296"/>
    </location>
</feature>
<dbReference type="EMBL" id="JAULSR010000002">
    <property type="protein sequence ID" value="KAK0630486.1"/>
    <property type="molecule type" value="Genomic_DNA"/>
</dbReference>
<keyword evidence="3" id="KW-0378">Hydrolase</keyword>
<evidence type="ECO:0000259" key="2">
    <source>
        <dbReference type="Pfam" id="PF03372"/>
    </source>
</evidence>
<dbReference type="GO" id="GO:0000175">
    <property type="term" value="F:3'-5'-RNA exonuclease activity"/>
    <property type="evidence" value="ECO:0007669"/>
    <property type="project" value="TreeGrafter"/>
</dbReference>
<dbReference type="InterPro" id="IPR036691">
    <property type="entry name" value="Endo/exonu/phosph_ase_sf"/>
</dbReference>
<dbReference type="InterPro" id="IPR005135">
    <property type="entry name" value="Endo/exonuclease/phosphatase"/>
</dbReference>
<dbReference type="GO" id="GO:0004519">
    <property type="term" value="F:endonuclease activity"/>
    <property type="evidence" value="ECO:0007669"/>
    <property type="project" value="UniProtKB-KW"/>
</dbReference>
<dbReference type="Pfam" id="PF03372">
    <property type="entry name" value="Exo_endo_phos"/>
    <property type="match status" value="1"/>
</dbReference>
<evidence type="ECO:0000256" key="1">
    <source>
        <dbReference type="SAM" id="SignalP"/>
    </source>
</evidence>
<feature type="chain" id="PRO_5041420888" evidence="1">
    <location>
        <begin position="20"/>
        <end position="310"/>
    </location>
</feature>
<dbReference type="AlphaFoldDB" id="A0AA40C9J8"/>
<dbReference type="PANTHER" id="PTHR12121">
    <property type="entry name" value="CARBON CATABOLITE REPRESSOR PROTEIN 4"/>
    <property type="match status" value="1"/>
</dbReference>
<evidence type="ECO:0000313" key="4">
    <source>
        <dbReference type="Proteomes" id="UP001174934"/>
    </source>
</evidence>
<keyword evidence="3" id="KW-0540">Nuclease</keyword>
<proteinExistence type="predicted"/>
<feature type="signal peptide" evidence="1">
    <location>
        <begin position="1"/>
        <end position="19"/>
    </location>
</feature>
<name>A0AA40C9J8_9PEZI</name>
<organism evidence="3 4">
    <name type="scientific">Bombardia bombarda</name>
    <dbReference type="NCBI Taxonomy" id="252184"/>
    <lineage>
        <taxon>Eukaryota</taxon>
        <taxon>Fungi</taxon>
        <taxon>Dikarya</taxon>
        <taxon>Ascomycota</taxon>
        <taxon>Pezizomycotina</taxon>
        <taxon>Sordariomycetes</taxon>
        <taxon>Sordariomycetidae</taxon>
        <taxon>Sordariales</taxon>
        <taxon>Lasiosphaeriaceae</taxon>
        <taxon>Bombardia</taxon>
    </lineage>
</organism>
<keyword evidence="1" id="KW-0732">Signal</keyword>
<dbReference type="PANTHER" id="PTHR12121:SF36">
    <property type="entry name" value="ENDONUCLEASE_EXONUCLEASE_PHOSPHATASE DOMAIN-CONTAINING PROTEIN"/>
    <property type="match status" value="1"/>
</dbReference>
<gene>
    <name evidence="3" type="ORF">B0T17DRAFT_636604</name>
</gene>
<evidence type="ECO:0000313" key="3">
    <source>
        <dbReference type="EMBL" id="KAK0630486.1"/>
    </source>
</evidence>
<keyword evidence="4" id="KW-1185">Reference proteome</keyword>
<accession>A0AA40C9J8</accession>
<dbReference type="InterPro" id="IPR050410">
    <property type="entry name" value="CCR4/nocturin_mRNA_transcr"/>
</dbReference>
<sequence length="310" mass="33253">MKSPALLLPLLLLTPSLLASTTTIPLRLITYNIRYATTSPSTGEQPWAVRRPLMASQLTLETANRPESLICMQEVLVQQLDNLQSDLGSAWTHIGVGRDDGAAAGEFSPLWYQPAVWAVQANRTYWLSPTPDVVGSKGWDAALPRIVTVARLKHRATGAGLVAMCTHFDHVGQTAREESAKLLLKAAGEWGGDGSGTTTTPVVLGGDLNVQPDNKAYLTLVGGDGTAAGAMKDIKNLVPSAKWYGNNKTFTGFTAAKTDDTRIDYLFVRDPLASLKFLSYGVLSNVFDDGVYISDHRPVVVDAVLATGKA</sequence>
<reference evidence="3" key="1">
    <citation type="submission" date="2023-06" db="EMBL/GenBank/DDBJ databases">
        <title>Genome-scale phylogeny and comparative genomics of the fungal order Sordariales.</title>
        <authorList>
            <consortium name="Lawrence Berkeley National Laboratory"/>
            <person name="Hensen N."/>
            <person name="Bonometti L."/>
            <person name="Westerberg I."/>
            <person name="Brannstrom I.O."/>
            <person name="Guillou S."/>
            <person name="Cros-Aarteil S."/>
            <person name="Calhoun S."/>
            <person name="Haridas S."/>
            <person name="Kuo A."/>
            <person name="Mondo S."/>
            <person name="Pangilinan J."/>
            <person name="Riley R."/>
            <person name="LaButti K."/>
            <person name="Andreopoulos B."/>
            <person name="Lipzen A."/>
            <person name="Chen C."/>
            <person name="Yanf M."/>
            <person name="Daum C."/>
            <person name="Ng V."/>
            <person name="Clum A."/>
            <person name="Steindorff A."/>
            <person name="Ohm R."/>
            <person name="Martin F."/>
            <person name="Silar P."/>
            <person name="Natvig D."/>
            <person name="Lalanne C."/>
            <person name="Gautier V."/>
            <person name="Ament-velasquez S.L."/>
            <person name="Kruys A."/>
            <person name="Hutchinson M.I."/>
            <person name="Powell A.J."/>
            <person name="Barry K."/>
            <person name="Miller A.N."/>
            <person name="Grigoriev I.V."/>
            <person name="Debuchy R."/>
            <person name="Gladieux P."/>
            <person name="Thoren M.H."/>
            <person name="Johannesson H."/>
        </authorList>
    </citation>
    <scope>NUCLEOTIDE SEQUENCE</scope>
    <source>
        <strain evidence="3">SMH3391-2</strain>
    </source>
</reference>
<dbReference type="Proteomes" id="UP001174934">
    <property type="component" value="Unassembled WGS sequence"/>
</dbReference>
<keyword evidence="3" id="KW-0255">Endonuclease</keyword>
<dbReference type="CDD" id="cd09083">
    <property type="entry name" value="EEP-1"/>
    <property type="match status" value="1"/>
</dbReference>